<evidence type="ECO:0000256" key="3">
    <source>
        <dbReference type="ARBA" id="ARBA00023125"/>
    </source>
</evidence>
<dbReference type="PANTHER" id="PTHR30363">
    <property type="entry name" value="HTH-TYPE TRANSCRIPTIONAL REGULATOR SRLR-RELATED"/>
    <property type="match status" value="1"/>
</dbReference>
<evidence type="ECO:0000313" key="6">
    <source>
        <dbReference type="EMBL" id="MBE9639665.1"/>
    </source>
</evidence>
<dbReference type="Gene3D" id="1.10.10.10">
    <property type="entry name" value="Winged helix-like DNA-binding domain superfamily/Winged helix DNA-binding domain"/>
    <property type="match status" value="1"/>
</dbReference>
<dbReference type="PROSITE" id="PS00894">
    <property type="entry name" value="HTH_DEOR_1"/>
    <property type="match status" value="1"/>
</dbReference>
<dbReference type="InterPro" id="IPR018356">
    <property type="entry name" value="Tscrpt_reg_HTH_DeoR_CS"/>
</dbReference>
<dbReference type="SMART" id="SM00420">
    <property type="entry name" value="HTH_DEOR"/>
    <property type="match status" value="1"/>
</dbReference>
<evidence type="ECO:0000256" key="4">
    <source>
        <dbReference type="ARBA" id="ARBA00023163"/>
    </source>
</evidence>
<dbReference type="Gene3D" id="3.30.750.70">
    <property type="entry name" value="4-hydroxybutyrate coenzyme like domains"/>
    <property type="match status" value="1"/>
</dbReference>
<dbReference type="PROSITE" id="PS51000">
    <property type="entry name" value="HTH_DEOR_2"/>
    <property type="match status" value="1"/>
</dbReference>
<accession>A0ABR9X831</accession>
<keyword evidence="4" id="KW-0804">Transcription</keyword>
<reference evidence="6 7" key="1">
    <citation type="journal article" date="2021" name="Int. J. Syst. Evol. Microbiol.">
        <title>Salipiger mangrovisoli sp. nov., isolated from mangrove soil and the proposal for the reclassification of Paraphaeobacter pallidus as Salipiger pallidus comb. nov.</title>
        <authorList>
            <person name="Du J."/>
            <person name="Liu Y."/>
            <person name="Pei T."/>
            <person name="Deng M.R."/>
            <person name="Zhu H."/>
        </authorList>
    </citation>
    <scope>NUCLEOTIDE SEQUENCE [LARGE SCALE GENOMIC DNA]</scope>
    <source>
        <strain evidence="6 7">6D45A</strain>
    </source>
</reference>
<comment type="caution">
    <text evidence="6">The sequence shown here is derived from an EMBL/GenBank/DDBJ whole genome shotgun (WGS) entry which is preliminary data.</text>
</comment>
<dbReference type="InterPro" id="IPR050313">
    <property type="entry name" value="Carb_Metab_HTH_regulators"/>
</dbReference>
<protein>
    <submittedName>
        <fullName evidence="6">DeoR/GlpR transcriptional regulator</fullName>
    </submittedName>
</protein>
<dbReference type="SMART" id="SM01134">
    <property type="entry name" value="DeoRC"/>
    <property type="match status" value="1"/>
</dbReference>
<name>A0ABR9X831_9RHOB</name>
<keyword evidence="3" id="KW-0238">DNA-binding</keyword>
<dbReference type="SUPFAM" id="SSF100950">
    <property type="entry name" value="NagB/RpiA/CoA transferase-like"/>
    <property type="match status" value="1"/>
</dbReference>
<gene>
    <name evidence="6" type="ORF">IQ782_22675</name>
</gene>
<sequence>MSQSDLDRRRDRIVTLLSTYGELSAQAMSDMLGVTVQTLRADLRALDDARVVRRRHGGASLVSVSENISYHPRQAVSKTEKARIGAVVAGLLPDGATVALGTGTTVEAVARALAGHEKLTVATNSLHAVMALQAAPGATVFLAGGKLRMRDLDLIGAESAEFFASMRLDHAVFSVGGISEDGALLDFNLDEIRARKAISAAGAQRILVVDHVKVHRPAPHAWGTIADVDLIVCGGHLPEPLRDKAARTGTRIIEA</sequence>
<dbReference type="PANTHER" id="PTHR30363:SF4">
    <property type="entry name" value="GLYCEROL-3-PHOSPHATE REGULON REPRESSOR"/>
    <property type="match status" value="1"/>
</dbReference>
<dbReference type="InterPro" id="IPR037171">
    <property type="entry name" value="NagB/RpiA_transferase-like"/>
</dbReference>
<feature type="domain" description="HTH deoR-type" evidence="5">
    <location>
        <begin position="6"/>
        <end position="61"/>
    </location>
</feature>
<dbReference type="SUPFAM" id="SSF46785">
    <property type="entry name" value="Winged helix' DNA-binding domain"/>
    <property type="match status" value="1"/>
</dbReference>
<evidence type="ECO:0000313" key="7">
    <source>
        <dbReference type="Proteomes" id="UP000607796"/>
    </source>
</evidence>
<keyword evidence="7" id="KW-1185">Reference proteome</keyword>
<keyword evidence="2" id="KW-0805">Transcription regulation</keyword>
<dbReference type="InterPro" id="IPR001034">
    <property type="entry name" value="DeoR_HTH"/>
</dbReference>
<organism evidence="6 7">
    <name type="scientific">Salipiger mangrovisoli</name>
    <dbReference type="NCBI Taxonomy" id="2865933"/>
    <lineage>
        <taxon>Bacteria</taxon>
        <taxon>Pseudomonadati</taxon>
        <taxon>Pseudomonadota</taxon>
        <taxon>Alphaproteobacteria</taxon>
        <taxon>Rhodobacterales</taxon>
        <taxon>Roseobacteraceae</taxon>
        <taxon>Salipiger</taxon>
    </lineage>
</organism>
<dbReference type="InterPro" id="IPR036390">
    <property type="entry name" value="WH_DNA-bd_sf"/>
</dbReference>
<evidence type="ECO:0000259" key="5">
    <source>
        <dbReference type="PROSITE" id="PS51000"/>
    </source>
</evidence>
<proteinExistence type="predicted"/>
<keyword evidence="1" id="KW-0678">Repressor</keyword>
<dbReference type="InterPro" id="IPR036388">
    <property type="entry name" value="WH-like_DNA-bd_sf"/>
</dbReference>
<evidence type="ECO:0000256" key="1">
    <source>
        <dbReference type="ARBA" id="ARBA00022491"/>
    </source>
</evidence>
<dbReference type="Pfam" id="PF08220">
    <property type="entry name" value="HTH_DeoR"/>
    <property type="match status" value="1"/>
</dbReference>
<evidence type="ECO:0000256" key="2">
    <source>
        <dbReference type="ARBA" id="ARBA00023015"/>
    </source>
</evidence>
<dbReference type="Pfam" id="PF00455">
    <property type="entry name" value="DeoRC"/>
    <property type="match status" value="1"/>
</dbReference>
<dbReference type="Proteomes" id="UP000607796">
    <property type="component" value="Unassembled WGS sequence"/>
</dbReference>
<dbReference type="EMBL" id="JADFFK010000021">
    <property type="protein sequence ID" value="MBE9639665.1"/>
    <property type="molecule type" value="Genomic_DNA"/>
</dbReference>
<dbReference type="InterPro" id="IPR014036">
    <property type="entry name" value="DeoR-like_C"/>
</dbReference>